<protein>
    <submittedName>
        <fullName evidence="1">Uncharacterized protein</fullName>
    </submittedName>
</protein>
<gene>
    <name evidence="1" type="ORF">K3G42_001826</name>
</gene>
<keyword evidence="2" id="KW-1185">Reference proteome</keyword>
<name>A0ACB8E6G8_9SAUR</name>
<sequence length="121" mass="13934">MEKLGLYFPLELDSYESDLFTRCKHRQSLYSIINLCHQSSFVISEVSWSNVLSRLVKYTHTNNTGLMPWQILMHECCFLSSPPPFLPVFLLTAHPSRKQDSQPAINVSYRRGLRGVAQQST</sequence>
<organism evidence="1 2">
    <name type="scientific">Sphaerodactylus townsendi</name>
    <dbReference type="NCBI Taxonomy" id="933632"/>
    <lineage>
        <taxon>Eukaryota</taxon>
        <taxon>Metazoa</taxon>
        <taxon>Chordata</taxon>
        <taxon>Craniata</taxon>
        <taxon>Vertebrata</taxon>
        <taxon>Euteleostomi</taxon>
        <taxon>Lepidosauria</taxon>
        <taxon>Squamata</taxon>
        <taxon>Bifurcata</taxon>
        <taxon>Gekkota</taxon>
        <taxon>Sphaerodactylidae</taxon>
        <taxon>Sphaerodactylus</taxon>
    </lineage>
</organism>
<evidence type="ECO:0000313" key="1">
    <source>
        <dbReference type="EMBL" id="KAH7987925.1"/>
    </source>
</evidence>
<reference evidence="1" key="1">
    <citation type="submission" date="2021-08" db="EMBL/GenBank/DDBJ databases">
        <title>The first chromosome-level gecko genome reveals the dynamic sex chromosomes of Neotropical dwarf geckos (Sphaerodactylidae: Sphaerodactylus).</title>
        <authorList>
            <person name="Pinto B.J."/>
            <person name="Keating S.E."/>
            <person name="Gamble T."/>
        </authorList>
    </citation>
    <scope>NUCLEOTIDE SEQUENCE</scope>
    <source>
        <strain evidence="1">TG3544</strain>
    </source>
</reference>
<proteinExistence type="predicted"/>
<evidence type="ECO:0000313" key="2">
    <source>
        <dbReference type="Proteomes" id="UP000827872"/>
    </source>
</evidence>
<dbReference type="Proteomes" id="UP000827872">
    <property type="component" value="Linkage Group LG10"/>
</dbReference>
<comment type="caution">
    <text evidence="1">The sequence shown here is derived from an EMBL/GenBank/DDBJ whole genome shotgun (WGS) entry which is preliminary data.</text>
</comment>
<dbReference type="EMBL" id="CM037623">
    <property type="protein sequence ID" value="KAH7987925.1"/>
    <property type="molecule type" value="Genomic_DNA"/>
</dbReference>
<accession>A0ACB8E6G8</accession>